<evidence type="ECO:0000256" key="1">
    <source>
        <dbReference type="ARBA" id="ARBA00022448"/>
    </source>
</evidence>
<accession>A0AB39H7P6</accession>
<evidence type="ECO:0000256" key="2">
    <source>
        <dbReference type="ARBA" id="ARBA00022741"/>
    </source>
</evidence>
<dbReference type="InterPro" id="IPR027417">
    <property type="entry name" value="P-loop_NTPase"/>
</dbReference>
<dbReference type="KEGG" id="vih:AB0763_07260"/>
<keyword evidence="1" id="KW-0813">Transport</keyword>
<dbReference type="EMBL" id="CP162601">
    <property type="protein sequence ID" value="XDK24034.1"/>
    <property type="molecule type" value="Genomic_DNA"/>
</dbReference>
<dbReference type="GO" id="GO:0016887">
    <property type="term" value="F:ATP hydrolysis activity"/>
    <property type="evidence" value="ECO:0007669"/>
    <property type="project" value="InterPro"/>
</dbReference>
<evidence type="ECO:0000313" key="5">
    <source>
        <dbReference type="EMBL" id="XDK24034.1"/>
    </source>
</evidence>
<proteinExistence type="predicted"/>
<dbReference type="SUPFAM" id="SSF52540">
    <property type="entry name" value="P-loop containing nucleoside triphosphate hydrolases"/>
    <property type="match status" value="1"/>
</dbReference>
<dbReference type="InterPro" id="IPR017871">
    <property type="entry name" value="ABC_transporter-like_CS"/>
</dbReference>
<organism evidence="5">
    <name type="scientific">Vibrio sp. HB236076</name>
    <dbReference type="NCBI Taxonomy" id="3232307"/>
    <lineage>
        <taxon>Bacteria</taxon>
        <taxon>Pseudomonadati</taxon>
        <taxon>Pseudomonadota</taxon>
        <taxon>Gammaproteobacteria</taxon>
        <taxon>Vibrionales</taxon>
        <taxon>Vibrionaceae</taxon>
        <taxon>Vibrio</taxon>
    </lineage>
</organism>
<reference evidence="5" key="1">
    <citation type="submission" date="2024-07" db="EMBL/GenBank/DDBJ databases">
        <title>Genome Analysis of a Potential Novel Vibrio Species Secreting pH- and Thermo-stable Alginate Lyase and its Application in Producing Alginate Oligosaccharides.</title>
        <authorList>
            <person name="Huang H."/>
            <person name="Bao K."/>
        </authorList>
    </citation>
    <scope>NUCLEOTIDE SEQUENCE</scope>
    <source>
        <strain evidence="5">HB236076</strain>
    </source>
</reference>
<dbReference type="PROSITE" id="PS00211">
    <property type="entry name" value="ABC_TRANSPORTER_1"/>
    <property type="match status" value="1"/>
</dbReference>
<dbReference type="RefSeq" id="WP_306100082.1">
    <property type="nucleotide sequence ID" value="NZ_CP162601.1"/>
</dbReference>
<feature type="domain" description="ABC transporter" evidence="4">
    <location>
        <begin position="2"/>
        <end position="255"/>
    </location>
</feature>
<protein>
    <submittedName>
        <fullName evidence="5">ATP-binding cassette domain-containing protein</fullName>
    </submittedName>
</protein>
<dbReference type="PANTHER" id="PTHR42734">
    <property type="entry name" value="METAL TRANSPORT SYSTEM ATP-BINDING PROTEIN TM_0124-RELATED"/>
    <property type="match status" value="1"/>
</dbReference>
<evidence type="ECO:0000256" key="3">
    <source>
        <dbReference type="ARBA" id="ARBA00022840"/>
    </source>
</evidence>
<dbReference type="InterPro" id="IPR050153">
    <property type="entry name" value="Metal_Ion_Import_ABC"/>
</dbReference>
<gene>
    <name evidence="5" type="ORF">AB0763_07260</name>
</gene>
<dbReference type="InterPro" id="IPR003593">
    <property type="entry name" value="AAA+_ATPase"/>
</dbReference>
<dbReference type="GO" id="GO:0005524">
    <property type="term" value="F:ATP binding"/>
    <property type="evidence" value="ECO:0007669"/>
    <property type="project" value="UniProtKB-KW"/>
</dbReference>
<dbReference type="AlphaFoldDB" id="A0AB39H7P6"/>
<keyword evidence="2" id="KW-0547">Nucleotide-binding</keyword>
<evidence type="ECO:0000259" key="4">
    <source>
        <dbReference type="PROSITE" id="PS50893"/>
    </source>
</evidence>
<sequence>MITVNQLGLAPRLEPLDFSLPLGKVLHVIGPNGCGKSTLLKLLSGELTASSQGKVLINAPSSAYLDVNKAPSASSERALSLLDVTVKEQARYRAYLSQQSMPSFAVPVYHYLHLSCPSNASRAKCEEAMNQVVEALSLADKLGQAVTQLSGGEWQRVRLAGSALQVWPSLNPDACLWLLDEPAAPLDVAHANQCHQLIQSMADQGIGVIVANHDLNRALYQGHWVLMLKQGKLQALGASEQQMTAPALSALYDTEVVRITHEQQAYLLYPAQKTEPS</sequence>
<dbReference type="SMART" id="SM00382">
    <property type="entry name" value="AAA"/>
    <property type="match status" value="1"/>
</dbReference>
<dbReference type="Gene3D" id="3.40.50.300">
    <property type="entry name" value="P-loop containing nucleotide triphosphate hydrolases"/>
    <property type="match status" value="1"/>
</dbReference>
<dbReference type="PROSITE" id="PS50893">
    <property type="entry name" value="ABC_TRANSPORTER_2"/>
    <property type="match status" value="1"/>
</dbReference>
<dbReference type="Pfam" id="PF00005">
    <property type="entry name" value="ABC_tran"/>
    <property type="match status" value="1"/>
</dbReference>
<keyword evidence="3 5" id="KW-0067">ATP-binding</keyword>
<dbReference type="InterPro" id="IPR003439">
    <property type="entry name" value="ABC_transporter-like_ATP-bd"/>
</dbReference>
<name>A0AB39H7P6_9VIBR</name>
<dbReference type="PANTHER" id="PTHR42734:SF18">
    <property type="entry name" value="VITAMIN B12 IMPORT ATP-BINDING PROTEIN BTUD"/>
    <property type="match status" value="1"/>
</dbReference>